<evidence type="ECO:0000256" key="2">
    <source>
        <dbReference type="SAM" id="SignalP"/>
    </source>
</evidence>
<name>A0A1E7X6P7_9BURK</name>
<protein>
    <submittedName>
        <fullName evidence="3">Uncharacterized protein</fullName>
    </submittedName>
</protein>
<dbReference type="EMBL" id="LROM01000038">
    <property type="protein sequence ID" value="OFA08785.1"/>
    <property type="molecule type" value="Genomic_DNA"/>
</dbReference>
<evidence type="ECO:0000256" key="1">
    <source>
        <dbReference type="SAM" id="Phobius"/>
    </source>
</evidence>
<proteinExistence type="predicted"/>
<dbReference type="AlphaFoldDB" id="A0A1E7X6P7"/>
<keyword evidence="1" id="KW-0472">Membrane</keyword>
<keyword evidence="1" id="KW-1133">Transmembrane helix</keyword>
<accession>A0A1E7X6P7</accession>
<keyword evidence="1" id="KW-0812">Transmembrane</keyword>
<comment type="caution">
    <text evidence="3">The sequence shown here is derived from an EMBL/GenBank/DDBJ whole genome shotgun (WGS) entry which is preliminary data.</text>
</comment>
<keyword evidence="2" id="KW-0732">Signal</keyword>
<gene>
    <name evidence="3" type="ORF">DUPY_05110</name>
</gene>
<dbReference type="Proteomes" id="UP000175989">
    <property type="component" value="Unassembled WGS sequence"/>
</dbReference>
<evidence type="ECO:0000313" key="3">
    <source>
        <dbReference type="EMBL" id="OFA08785.1"/>
    </source>
</evidence>
<feature type="transmembrane region" description="Helical" evidence="1">
    <location>
        <begin position="26"/>
        <end position="43"/>
    </location>
</feature>
<feature type="chain" id="PRO_5009208452" evidence="2">
    <location>
        <begin position="29"/>
        <end position="408"/>
    </location>
</feature>
<keyword evidence="4" id="KW-1185">Reference proteome</keyword>
<reference evidence="4" key="1">
    <citation type="journal article" date="2016" name="Front. Microbiol.">
        <title>Molecular Keys to the Janthinobacterium and Duganella spp. Interaction with the Plant Pathogen Fusarium graminearum.</title>
        <authorList>
            <person name="Haack F.S."/>
            <person name="Poehlein A."/>
            <person name="Kroger C."/>
            <person name="Voigt C.A."/>
            <person name="Piepenbring M."/>
            <person name="Bode H.B."/>
            <person name="Daniel R."/>
            <person name="Schafer W."/>
            <person name="Streit W.R."/>
        </authorList>
    </citation>
    <scope>NUCLEOTIDE SEQUENCE [LARGE SCALE GENOMIC DNA]</scope>
    <source>
        <strain evidence="4">T54</strain>
    </source>
</reference>
<evidence type="ECO:0000313" key="4">
    <source>
        <dbReference type="Proteomes" id="UP000175989"/>
    </source>
</evidence>
<sequence>MACAACCACGVRCAWSACCACCACNALAACAACVACCACVAFWPRARLLAWISLACCAASAAWSRRVAWVFRLAWLACCNCAAACTSCAGCCAATRFACSVCAFWAFCAAMASVVEVNSGLTMGEGGTREVGVSGCSSAARCAARRSAAVSDSGFCDSRSSWARAKSRRAFCARSAGVSAAWSPGSSWLNEVVAVALSCSAYSVARLRKLVSVSCKVLVVFCSLVLKAARRISLSSDSPPVGSDSSAGCSVTPSRARLSAPVCWPCTCWFRLLTRLLSRVEPSGCDWLKSTPGNRLKASTTCWVASLSRLARKAPSCVAWLPPACSWAICCCERDTANRKPATGDRSMVTDASGASVAVPTAWVDELTELTAEVCSVGFTVGKLTGVVSADEIGNMARSWRQNNTGRV</sequence>
<feature type="signal peptide" evidence="2">
    <location>
        <begin position="1"/>
        <end position="28"/>
    </location>
</feature>
<organism evidence="3 4">
    <name type="scientific">Duganella phyllosphaerae</name>
    <dbReference type="NCBI Taxonomy" id="762836"/>
    <lineage>
        <taxon>Bacteria</taxon>
        <taxon>Pseudomonadati</taxon>
        <taxon>Pseudomonadota</taxon>
        <taxon>Betaproteobacteria</taxon>
        <taxon>Burkholderiales</taxon>
        <taxon>Oxalobacteraceae</taxon>
        <taxon>Telluria group</taxon>
        <taxon>Duganella</taxon>
    </lineage>
</organism>